<organism evidence="3 4">
    <name type="scientific">Prorocentrum cordatum</name>
    <dbReference type="NCBI Taxonomy" id="2364126"/>
    <lineage>
        <taxon>Eukaryota</taxon>
        <taxon>Sar</taxon>
        <taxon>Alveolata</taxon>
        <taxon>Dinophyceae</taxon>
        <taxon>Prorocentrales</taxon>
        <taxon>Prorocentraceae</taxon>
        <taxon>Prorocentrum</taxon>
    </lineage>
</organism>
<keyword evidence="4" id="KW-1185">Reference proteome</keyword>
<name>A0ABN9T0J6_9DINO</name>
<accession>A0ABN9T0J6</accession>
<dbReference type="EMBL" id="CAUYUJ010014222">
    <property type="protein sequence ID" value="CAK0838419.1"/>
    <property type="molecule type" value="Genomic_DNA"/>
</dbReference>
<feature type="region of interest" description="Disordered" evidence="1">
    <location>
        <begin position="113"/>
        <end position="144"/>
    </location>
</feature>
<keyword evidence="2" id="KW-0732">Signal</keyword>
<comment type="caution">
    <text evidence="3">The sequence shown here is derived from an EMBL/GenBank/DDBJ whole genome shotgun (WGS) entry which is preliminary data.</text>
</comment>
<gene>
    <name evidence="3" type="ORF">PCOR1329_LOCUS34373</name>
</gene>
<sequence>MFGLATRMLLLSVAGGTTYWTVDDAVEKKAADIKTLQALDPELEEISKSSSVADEHLKGNQSILEMVQSDLDEVKKANQKSLIHLKEQNANVEQAIKEIDAVKEKLQKSVAKAREASAHEKKAKKDLEASERAANARTAEMQKASEAYANAEAHLEAVITGEDPNEIPSAYDDKKDKKKRLEAAQAELKEAEKSKADNSKAVSEAVTQMEKRRFEQQVEQKAFDDASASLRHAEKARKKLSDNSRPEQLNVQSLSQALEVLKRSVDHLTSESNELKRILRQKQRQHDALQRTITDDSHCIESLRSAQGQVQHAANVYNATSHAYSVSQSDDLLEAVWGAKDELDKFRYDLYVTQKKCAPDTFHLPDMAPPPSCEKETGGTCKLLWCDASRNAYCEQATSSCRCPPATCASGGECRPRGSPPLATLPPTAVFAEAAVPESASGSPKILIVVLAVLIGVAAAARQKRSGSRKVILSERLLQ</sequence>
<feature type="compositionally biased region" description="Basic and acidic residues" evidence="1">
    <location>
        <begin position="209"/>
        <end position="224"/>
    </location>
</feature>
<evidence type="ECO:0000313" key="4">
    <source>
        <dbReference type="Proteomes" id="UP001189429"/>
    </source>
</evidence>
<feature type="compositionally biased region" description="Basic and acidic residues" evidence="1">
    <location>
        <begin position="171"/>
        <end position="198"/>
    </location>
</feature>
<feature type="chain" id="PRO_5046413716" evidence="2">
    <location>
        <begin position="17"/>
        <end position="479"/>
    </location>
</feature>
<evidence type="ECO:0000313" key="3">
    <source>
        <dbReference type="EMBL" id="CAK0838419.1"/>
    </source>
</evidence>
<proteinExistence type="predicted"/>
<reference evidence="3" key="1">
    <citation type="submission" date="2023-10" db="EMBL/GenBank/DDBJ databases">
        <authorList>
            <person name="Chen Y."/>
            <person name="Shah S."/>
            <person name="Dougan E. K."/>
            <person name="Thang M."/>
            <person name="Chan C."/>
        </authorList>
    </citation>
    <scope>NUCLEOTIDE SEQUENCE [LARGE SCALE GENOMIC DNA]</scope>
</reference>
<evidence type="ECO:0000256" key="1">
    <source>
        <dbReference type="SAM" id="MobiDB-lite"/>
    </source>
</evidence>
<feature type="signal peptide" evidence="2">
    <location>
        <begin position="1"/>
        <end position="16"/>
    </location>
</feature>
<evidence type="ECO:0000256" key="2">
    <source>
        <dbReference type="SAM" id="SignalP"/>
    </source>
</evidence>
<dbReference type="Proteomes" id="UP001189429">
    <property type="component" value="Unassembled WGS sequence"/>
</dbReference>
<feature type="region of interest" description="Disordered" evidence="1">
    <location>
        <begin position="157"/>
        <end position="249"/>
    </location>
</feature>
<feature type="compositionally biased region" description="Basic and acidic residues" evidence="1">
    <location>
        <begin position="113"/>
        <end position="131"/>
    </location>
</feature>
<protein>
    <submittedName>
        <fullName evidence="3">Uncharacterized protein</fullName>
    </submittedName>
</protein>